<keyword evidence="10" id="KW-0131">Cell cycle</keyword>
<keyword evidence="6" id="KW-0963">Cytoplasm</keyword>
<gene>
    <name evidence="12" type="ORF">SBAD_LOCUS4253</name>
</gene>
<dbReference type="GO" id="GO:0000796">
    <property type="term" value="C:condensin complex"/>
    <property type="evidence" value="ECO:0007669"/>
    <property type="project" value="InterPro"/>
</dbReference>
<evidence type="ECO:0000313" key="12">
    <source>
        <dbReference type="EMBL" id="VDP03805.1"/>
    </source>
</evidence>
<comment type="similarity">
    <text evidence="3">Belongs to the CND2 (condensin subunit 2) family.</text>
</comment>
<dbReference type="GO" id="GO:0051301">
    <property type="term" value="P:cell division"/>
    <property type="evidence" value="ECO:0007669"/>
    <property type="project" value="UniProtKB-KW"/>
</dbReference>
<dbReference type="WBParaSite" id="SBAD_0000443701-mRNA-1">
    <property type="protein sequence ID" value="SBAD_0000443701-mRNA-1"/>
    <property type="gene ID" value="SBAD_0000443701"/>
</dbReference>
<evidence type="ECO:0000256" key="2">
    <source>
        <dbReference type="ARBA" id="ARBA00004496"/>
    </source>
</evidence>
<evidence type="ECO:0000256" key="5">
    <source>
        <dbReference type="ARBA" id="ARBA00022454"/>
    </source>
</evidence>
<evidence type="ECO:0000256" key="10">
    <source>
        <dbReference type="ARBA" id="ARBA00023306"/>
    </source>
</evidence>
<feature type="compositionally biased region" description="Acidic residues" evidence="11">
    <location>
        <begin position="444"/>
        <end position="455"/>
    </location>
</feature>
<dbReference type="InterPro" id="IPR022816">
    <property type="entry name" value="Condensin_barren_su2"/>
</dbReference>
<comment type="subcellular location">
    <subcellularLocation>
        <location evidence="1">Chromosome</location>
    </subcellularLocation>
    <subcellularLocation>
        <location evidence="2">Cytoplasm</location>
    </subcellularLocation>
</comment>
<evidence type="ECO:0000256" key="9">
    <source>
        <dbReference type="ARBA" id="ARBA00023067"/>
    </source>
</evidence>
<evidence type="ECO:0000256" key="1">
    <source>
        <dbReference type="ARBA" id="ARBA00004286"/>
    </source>
</evidence>
<evidence type="ECO:0000256" key="7">
    <source>
        <dbReference type="ARBA" id="ARBA00022618"/>
    </source>
</evidence>
<reference evidence="12 13" key="2">
    <citation type="submission" date="2018-11" db="EMBL/GenBank/DDBJ databases">
        <authorList>
            <consortium name="Pathogen Informatics"/>
        </authorList>
    </citation>
    <scope>NUCLEOTIDE SEQUENCE [LARGE SCALE GENOMIC DNA]</scope>
</reference>
<dbReference type="OrthoDB" id="362021at2759"/>
<evidence type="ECO:0000256" key="3">
    <source>
        <dbReference type="ARBA" id="ARBA00009471"/>
    </source>
</evidence>
<protein>
    <recommendedName>
        <fullName evidence="4">Condensin complex subunit 2</fullName>
    </recommendedName>
</protein>
<dbReference type="Pfam" id="PF05786">
    <property type="entry name" value="Cnd2"/>
    <property type="match status" value="2"/>
</dbReference>
<keyword evidence="8" id="KW-0498">Mitosis</keyword>
<evidence type="ECO:0000313" key="13">
    <source>
        <dbReference type="Proteomes" id="UP000270296"/>
    </source>
</evidence>
<accession>A0A183IKV7</accession>
<reference evidence="14" key="1">
    <citation type="submission" date="2016-06" db="UniProtKB">
        <authorList>
            <consortium name="WormBaseParasite"/>
        </authorList>
    </citation>
    <scope>IDENTIFICATION</scope>
</reference>
<dbReference type="PANTHER" id="PTHR13108">
    <property type="entry name" value="CONDENSIN COMPLEX SUBUNIT 2"/>
    <property type="match status" value="1"/>
</dbReference>
<dbReference type="GO" id="GO:0007076">
    <property type="term" value="P:mitotic chromosome condensation"/>
    <property type="evidence" value="ECO:0007669"/>
    <property type="project" value="InterPro"/>
</dbReference>
<evidence type="ECO:0000313" key="14">
    <source>
        <dbReference type="WBParaSite" id="SBAD_0000443701-mRNA-1"/>
    </source>
</evidence>
<organism evidence="14">
    <name type="scientific">Soboliphyme baturini</name>
    <dbReference type="NCBI Taxonomy" id="241478"/>
    <lineage>
        <taxon>Eukaryota</taxon>
        <taxon>Metazoa</taxon>
        <taxon>Ecdysozoa</taxon>
        <taxon>Nematoda</taxon>
        <taxon>Enoplea</taxon>
        <taxon>Dorylaimia</taxon>
        <taxon>Dioctophymatida</taxon>
        <taxon>Dioctophymatoidea</taxon>
        <taxon>Soboliphymatidae</taxon>
        <taxon>Soboliphyme</taxon>
    </lineage>
</organism>
<dbReference type="EMBL" id="UZAM01008212">
    <property type="protein sequence ID" value="VDP03805.1"/>
    <property type="molecule type" value="Genomic_DNA"/>
</dbReference>
<evidence type="ECO:0000256" key="8">
    <source>
        <dbReference type="ARBA" id="ARBA00022776"/>
    </source>
</evidence>
<keyword evidence="13" id="KW-1185">Reference proteome</keyword>
<name>A0A183IKV7_9BILA</name>
<evidence type="ECO:0000256" key="11">
    <source>
        <dbReference type="SAM" id="MobiDB-lite"/>
    </source>
</evidence>
<evidence type="ECO:0000256" key="6">
    <source>
        <dbReference type="ARBA" id="ARBA00022490"/>
    </source>
</evidence>
<evidence type="ECO:0000256" key="4">
    <source>
        <dbReference type="ARBA" id="ARBA00016065"/>
    </source>
</evidence>
<dbReference type="AlphaFoldDB" id="A0A183IKV7"/>
<sequence length="546" mass="61352">MSAENKINIKNAFSLHLIDVISDLTNEKSRVNFEVAGTTIRAGVKIYSYRVDNVYQEAYRVASRLGIEPGKKGNQDKEEQRREGAASPECPVTKRKRPRKQLVGSTIEKNLANITTDAEDFNCDIDPLFEKFRNAFGAGSPAALFMNMLPTSSKSNQLLLCCADSQAAVDEEALLMRDQQLINSIESDPEISKVIDFVARNTYTTLAPSLALLQSENSDQTSQIEDEPLTLAADGQDYNYFNNVEKGELDDQMNENGSIDDEDECDVQKNGTVQKFATLDLIASAVSSKPLDYSYFEPAAMITLAGPNHWKVNYLRQLRTNQLKSKGGADDADIVPKKSKQQARRPLTRIDFDEQLDFGELLQVAKRSTITLSNTTLERYMQRDYTLDSDIDFDPNRFKYLFIKNIPMRKTAVVSENCVNGDQVTVYNYKNAVDNDNFCPDLLPDGENENDDAAEPFDLPSSSSSSPTIGHPEVKGVDEAKTDSEFDQQLLPQPFKVNKIEIAFEKCAKRIDVLQLKESMWKIINDGSIPHGVILFSFNWLWKQSM</sequence>
<feature type="compositionally biased region" description="Basic and acidic residues" evidence="11">
    <location>
        <begin position="69"/>
        <end position="84"/>
    </location>
</feature>
<feature type="region of interest" description="Disordered" evidence="11">
    <location>
        <begin position="441"/>
        <end position="475"/>
    </location>
</feature>
<dbReference type="Proteomes" id="UP000270296">
    <property type="component" value="Unassembled WGS sequence"/>
</dbReference>
<dbReference type="PANTHER" id="PTHR13108:SF9">
    <property type="entry name" value="CONDENSIN COMPLEX SUBUNIT 2"/>
    <property type="match status" value="1"/>
</dbReference>
<dbReference type="GO" id="GO:0005737">
    <property type="term" value="C:cytoplasm"/>
    <property type="evidence" value="ECO:0007669"/>
    <property type="project" value="UniProtKB-SubCell"/>
</dbReference>
<keyword evidence="9" id="KW-0226">DNA condensation</keyword>
<keyword evidence="5" id="KW-0158">Chromosome</keyword>
<keyword evidence="7" id="KW-0132">Cell division</keyword>
<dbReference type="GO" id="GO:0003682">
    <property type="term" value="F:chromatin binding"/>
    <property type="evidence" value="ECO:0007669"/>
    <property type="project" value="TreeGrafter"/>
</dbReference>
<feature type="region of interest" description="Disordered" evidence="11">
    <location>
        <begin position="67"/>
        <end position="99"/>
    </location>
</feature>
<proteinExistence type="inferred from homology"/>